<keyword evidence="1" id="KW-0175">Coiled coil</keyword>
<sequence>MNENISSAANEGNLPPPGTSDDLQVLIARARTAVDSISEQVQEVAANAATVTLAKKQAADALTELRTKQEEITTAVAGIGTAKTDLDGRIATVAAQVTEIEGARKHADQTRSELDGVLAEATQHATNADAFKKAAQLASEESVGALNSLQAAKTAAQGDKEAIATARTEATAAAEVTKSLAARAETIEQRVATYEDRLKELEAQCAIQLKAIDDLLPGATSAGLATAFDDRRKTFLDPGKHWQWIFVGSLVALTLLAGTALFHSFFSSTTPTLESVLVLWLTRLPVAVTLAWLALHASRETALAKRLEEDYGFKAVTAASFQGFHKRMTEMGAASADNAPLSKLCEGVLATIANPPGRIYEKHELSVSPSAEFASAAKSATDVIKAAKSPLGSGLPGG</sequence>
<evidence type="ECO:0000313" key="5">
    <source>
        <dbReference type="Proteomes" id="UP001596111"/>
    </source>
</evidence>
<reference evidence="5" key="1">
    <citation type="journal article" date="2019" name="Int. J. Syst. Evol. Microbiol.">
        <title>The Global Catalogue of Microorganisms (GCM) 10K type strain sequencing project: providing services to taxonomists for standard genome sequencing and annotation.</title>
        <authorList>
            <consortium name="The Broad Institute Genomics Platform"/>
            <consortium name="The Broad Institute Genome Sequencing Center for Infectious Disease"/>
            <person name="Wu L."/>
            <person name="Ma J."/>
        </authorList>
    </citation>
    <scope>NUCLEOTIDE SEQUENCE [LARGE SCALE GENOMIC DNA]</scope>
    <source>
        <strain evidence="5">CGMCC 1.13587</strain>
    </source>
</reference>
<evidence type="ECO:0000256" key="1">
    <source>
        <dbReference type="SAM" id="Coils"/>
    </source>
</evidence>
<feature type="region of interest" description="Disordered" evidence="2">
    <location>
        <begin position="1"/>
        <end position="21"/>
    </location>
</feature>
<accession>A0ABW0T0C5</accession>
<feature type="compositionally biased region" description="Polar residues" evidence="2">
    <location>
        <begin position="1"/>
        <end position="10"/>
    </location>
</feature>
<keyword evidence="5" id="KW-1185">Reference proteome</keyword>
<keyword evidence="3" id="KW-0472">Membrane</keyword>
<feature type="coiled-coil region" evidence="1">
    <location>
        <begin position="184"/>
        <end position="211"/>
    </location>
</feature>
<dbReference type="Proteomes" id="UP001596111">
    <property type="component" value="Unassembled WGS sequence"/>
</dbReference>
<protein>
    <submittedName>
        <fullName evidence="4">Uncharacterized protein</fullName>
    </submittedName>
</protein>
<gene>
    <name evidence="4" type="ORF">ACFPPB_15975</name>
</gene>
<proteinExistence type="predicted"/>
<comment type="caution">
    <text evidence="4">The sequence shown here is derived from an EMBL/GenBank/DDBJ whole genome shotgun (WGS) entry which is preliminary data.</text>
</comment>
<dbReference type="EMBL" id="JBHSNG010000021">
    <property type="protein sequence ID" value="MFC5582618.1"/>
    <property type="molecule type" value="Genomic_DNA"/>
</dbReference>
<organism evidence="4 5">
    <name type="scientific">Rhodanobacter terrae</name>
    <dbReference type="NCBI Taxonomy" id="418647"/>
    <lineage>
        <taxon>Bacteria</taxon>
        <taxon>Pseudomonadati</taxon>
        <taxon>Pseudomonadota</taxon>
        <taxon>Gammaproteobacteria</taxon>
        <taxon>Lysobacterales</taxon>
        <taxon>Rhodanobacteraceae</taxon>
        <taxon>Rhodanobacter</taxon>
    </lineage>
</organism>
<feature type="transmembrane region" description="Helical" evidence="3">
    <location>
        <begin position="242"/>
        <end position="265"/>
    </location>
</feature>
<keyword evidence="3" id="KW-1133">Transmembrane helix</keyword>
<evidence type="ECO:0000256" key="2">
    <source>
        <dbReference type="SAM" id="MobiDB-lite"/>
    </source>
</evidence>
<evidence type="ECO:0000256" key="3">
    <source>
        <dbReference type="SAM" id="Phobius"/>
    </source>
</evidence>
<feature type="transmembrane region" description="Helical" evidence="3">
    <location>
        <begin position="277"/>
        <end position="295"/>
    </location>
</feature>
<evidence type="ECO:0000313" key="4">
    <source>
        <dbReference type="EMBL" id="MFC5582618.1"/>
    </source>
</evidence>
<dbReference type="RefSeq" id="WP_377328877.1">
    <property type="nucleotide sequence ID" value="NZ_JBHSNG010000021.1"/>
</dbReference>
<name>A0ABW0T0C5_9GAMM</name>
<keyword evidence="3" id="KW-0812">Transmembrane</keyword>